<dbReference type="Pfam" id="PF03704">
    <property type="entry name" value="BTAD"/>
    <property type="match status" value="1"/>
</dbReference>
<reference evidence="7 8" key="1">
    <citation type="submission" date="2023-05" db="EMBL/GenBank/DDBJ databases">
        <title>Actinoplanes sp. NEAU-A12 genome sequencing.</title>
        <authorList>
            <person name="Wang Z.-S."/>
        </authorList>
    </citation>
    <scope>NUCLEOTIDE SEQUENCE [LARGE SCALE GENOMIC DNA]</scope>
    <source>
        <strain evidence="7 8">NEAU-A12</strain>
    </source>
</reference>
<evidence type="ECO:0000256" key="2">
    <source>
        <dbReference type="ARBA" id="ARBA00023015"/>
    </source>
</evidence>
<comment type="caution">
    <text evidence="7">The sequence shown here is derived from an EMBL/GenBank/DDBJ whole genome shotgun (WGS) entry which is preliminary data.</text>
</comment>
<dbReference type="InterPro" id="IPR011990">
    <property type="entry name" value="TPR-like_helical_dom_sf"/>
</dbReference>
<dbReference type="Pfam" id="PF00486">
    <property type="entry name" value="Trans_reg_C"/>
    <property type="match status" value="1"/>
</dbReference>
<dbReference type="RefSeq" id="WP_282766621.1">
    <property type="nucleotide sequence ID" value="NZ_JASCTH010000041.1"/>
</dbReference>
<gene>
    <name evidence="7" type="ORF">QLQ12_41865</name>
</gene>
<comment type="similarity">
    <text evidence="1">Belongs to the AfsR/DnrI/RedD regulatory family.</text>
</comment>
<dbReference type="Proteomes" id="UP001241758">
    <property type="component" value="Unassembled WGS sequence"/>
</dbReference>
<keyword evidence="4" id="KW-0804">Transcription</keyword>
<keyword evidence="3 5" id="KW-0238">DNA-binding</keyword>
<name>A0ABT6WZG6_9ACTN</name>
<dbReference type="PANTHER" id="PTHR35807">
    <property type="entry name" value="TRANSCRIPTIONAL REGULATOR REDD-RELATED"/>
    <property type="match status" value="1"/>
</dbReference>
<dbReference type="SUPFAM" id="SSF48452">
    <property type="entry name" value="TPR-like"/>
    <property type="match status" value="1"/>
</dbReference>
<dbReference type="InterPro" id="IPR001867">
    <property type="entry name" value="OmpR/PhoB-type_DNA-bd"/>
</dbReference>
<feature type="DNA-binding region" description="OmpR/PhoB-type" evidence="5">
    <location>
        <begin position="1"/>
        <end position="100"/>
    </location>
</feature>
<dbReference type="SUPFAM" id="SSF46894">
    <property type="entry name" value="C-terminal effector domain of the bipartite response regulators"/>
    <property type="match status" value="1"/>
</dbReference>
<dbReference type="Gene3D" id="1.10.10.10">
    <property type="entry name" value="Winged helix-like DNA-binding domain superfamily/Winged helix DNA-binding domain"/>
    <property type="match status" value="1"/>
</dbReference>
<accession>A0ABT6WZG6</accession>
<dbReference type="EMBL" id="JASCTH010000041">
    <property type="protein sequence ID" value="MDI6105152.1"/>
    <property type="molecule type" value="Genomic_DNA"/>
</dbReference>
<dbReference type="InterPro" id="IPR005158">
    <property type="entry name" value="BTAD"/>
</dbReference>
<dbReference type="CDD" id="cd15831">
    <property type="entry name" value="BTAD"/>
    <property type="match status" value="1"/>
</dbReference>
<dbReference type="SMART" id="SM00862">
    <property type="entry name" value="Trans_reg_C"/>
    <property type="match status" value="1"/>
</dbReference>
<protein>
    <submittedName>
        <fullName evidence="7">AfsR/SARP family transcriptional regulator</fullName>
    </submittedName>
</protein>
<dbReference type="PANTHER" id="PTHR35807:SF1">
    <property type="entry name" value="TRANSCRIPTIONAL REGULATOR REDD"/>
    <property type="match status" value="1"/>
</dbReference>
<evidence type="ECO:0000313" key="7">
    <source>
        <dbReference type="EMBL" id="MDI6105152.1"/>
    </source>
</evidence>
<evidence type="ECO:0000256" key="1">
    <source>
        <dbReference type="ARBA" id="ARBA00005820"/>
    </source>
</evidence>
<dbReference type="CDD" id="cd00383">
    <property type="entry name" value="trans_reg_C"/>
    <property type="match status" value="1"/>
</dbReference>
<dbReference type="Gene3D" id="3.40.50.300">
    <property type="entry name" value="P-loop containing nucleotide triphosphate hydrolases"/>
    <property type="match status" value="1"/>
</dbReference>
<evidence type="ECO:0000313" key="8">
    <source>
        <dbReference type="Proteomes" id="UP001241758"/>
    </source>
</evidence>
<sequence length="638" mass="69337">MAGAQARLLGPVTAFIDDEQIDLGAPRQLAVFATLAAHPAQVVDREQLVNAVWGNDAPTTVMNSIYTYVARLRNRLEPLRSHRAPSELLASDGSGYMLQIPAKQIDSHLFVEHLADARTLQRGAELEAAVAKLDRGLALWRGTAYGGAVGPFAEAERTRLAELRLVALEDRAELLLELDHPDMVSGDLVGLVRRHPLRERLWYLLMRCHVQLGRHAEAVKEYNELRRLLADELGVDPSERLQRLYGEILRGIPARGRDDRAGGTDRAQPVPLAQLAREVPGFTGRIGELHDLHAQVRDAETAGESAAVMLTGPPGGGKTALAVRFAHAIADRYPDGQLQLDLRGFAATDPMSTAEALEHLVAALGGPSTSTRDVERQSAVYRSLIAGRRMLILLDNAVSAQQVRPLLPGDSSCLVIVTSRNRLAGLTARDGVRRIAVEPLPYHDAKRLFTRAVGQSVGPWTQPAVWQLMDACGGLPLALRIAAALITEAPSATDVITQFTENDLLDSLHVAGDTEASLSSVFEWSYRALDNDGAQMFRSLALLDNSIFTLADAAASSGYSNCHARKLLSALVNASLVRELGQNRFQMDKLIFAYARQLQRLNGRVDPMPLRRVVGRTPIETASTRGCPAGVPYSEGNS</sequence>
<dbReference type="SMART" id="SM01043">
    <property type="entry name" value="BTAD"/>
    <property type="match status" value="1"/>
</dbReference>
<dbReference type="InterPro" id="IPR036388">
    <property type="entry name" value="WH-like_DNA-bd_sf"/>
</dbReference>
<dbReference type="SUPFAM" id="SSF52540">
    <property type="entry name" value="P-loop containing nucleoside triphosphate hydrolases"/>
    <property type="match status" value="1"/>
</dbReference>
<evidence type="ECO:0000259" key="6">
    <source>
        <dbReference type="PROSITE" id="PS51755"/>
    </source>
</evidence>
<dbReference type="Gene3D" id="1.25.40.10">
    <property type="entry name" value="Tetratricopeptide repeat domain"/>
    <property type="match status" value="1"/>
</dbReference>
<dbReference type="InterPro" id="IPR016032">
    <property type="entry name" value="Sig_transdc_resp-reg_C-effctor"/>
</dbReference>
<dbReference type="InterPro" id="IPR051677">
    <property type="entry name" value="AfsR-DnrI-RedD_regulator"/>
</dbReference>
<evidence type="ECO:0000256" key="4">
    <source>
        <dbReference type="ARBA" id="ARBA00023163"/>
    </source>
</evidence>
<keyword evidence="8" id="KW-1185">Reference proteome</keyword>
<organism evidence="7 8">
    <name type="scientific">Actinoplanes sandaracinus</name>
    <dbReference type="NCBI Taxonomy" id="3045177"/>
    <lineage>
        <taxon>Bacteria</taxon>
        <taxon>Bacillati</taxon>
        <taxon>Actinomycetota</taxon>
        <taxon>Actinomycetes</taxon>
        <taxon>Micromonosporales</taxon>
        <taxon>Micromonosporaceae</taxon>
        <taxon>Actinoplanes</taxon>
    </lineage>
</organism>
<proteinExistence type="inferred from homology"/>
<feature type="domain" description="OmpR/PhoB-type" evidence="6">
    <location>
        <begin position="1"/>
        <end position="100"/>
    </location>
</feature>
<evidence type="ECO:0000256" key="3">
    <source>
        <dbReference type="ARBA" id="ARBA00023125"/>
    </source>
</evidence>
<dbReference type="PROSITE" id="PS51755">
    <property type="entry name" value="OMPR_PHOB"/>
    <property type="match status" value="1"/>
</dbReference>
<dbReference type="InterPro" id="IPR027417">
    <property type="entry name" value="P-loop_NTPase"/>
</dbReference>
<evidence type="ECO:0000256" key="5">
    <source>
        <dbReference type="PROSITE-ProRule" id="PRU01091"/>
    </source>
</evidence>
<dbReference type="PRINTS" id="PR00364">
    <property type="entry name" value="DISEASERSIST"/>
</dbReference>
<keyword evidence="2" id="KW-0805">Transcription regulation</keyword>